<comment type="caution">
    <text evidence="1">The sequence shown here is derived from an EMBL/GenBank/DDBJ whole genome shotgun (WGS) entry which is preliminary data.</text>
</comment>
<sequence>MGPFPRLISHFSSTSCLESAAGDWLPFALLSRSHIICGTSLAAVHYSSLHARRPSHRRPGAKKKVGHLLVLQDTGVVDGNVIRKIARV</sequence>
<accession>A0ABD2W3G9</accession>
<organism evidence="1 2">
    <name type="scientific">Trichogramma kaykai</name>
    <dbReference type="NCBI Taxonomy" id="54128"/>
    <lineage>
        <taxon>Eukaryota</taxon>
        <taxon>Metazoa</taxon>
        <taxon>Ecdysozoa</taxon>
        <taxon>Arthropoda</taxon>
        <taxon>Hexapoda</taxon>
        <taxon>Insecta</taxon>
        <taxon>Pterygota</taxon>
        <taxon>Neoptera</taxon>
        <taxon>Endopterygota</taxon>
        <taxon>Hymenoptera</taxon>
        <taxon>Apocrita</taxon>
        <taxon>Proctotrupomorpha</taxon>
        <taxon>Chalcidoidea</taxon>
        <taxon>Trichogrammatidae</taxon>
        <taxon>Trichogramma</taxon>
    </lineage>
</organism>
<name>A0ABD2W3G9_9HYME</name>
<dbReference type="Proteomes" id="UP001627154">
    <property type="component" value="Unassembled WGS sequence"/>
</dbReference>
<keyword evidence="2" id="KW-1185">Reference proteome</keyword>
<dbReference type="EMBL" id="JBJJXI010000139">
    <property type="protein sequence ID" value="KAL3387146.1"/>
    <property type="molecule type" value="Genomic_DNA"/>
</dbReference>
<protein>
    <submittedName>
        <fullName evidence="1">Uncharacterized protein</fullName>
    </submittedName>
</protein>
<reference evidence="1 2" key="1">
    <citation type="journal article" date="2024" name="bioRxiv">
        <title>A reference genome for Trichogramma kaykai: A tiny desert-dwelling parasitoid wasp with competing sex-ratio distorters.</title>
        <authorList>
            <person name="Culotta J."/>
            <person name="Lindsey A.R."/>
        </authorList>
    </citation>
    <scope>NUCLEOTIDE SEQUENCE [LARGE SCALE GENOMIC DNA]</scope>
    <source>
        <strain evidence="1 2">KSX58</strain>
    </source>
</reference>
<evidence type="ECO:0000313" key="2">
    <source>
        <dbReference type="Proteomes" id="UP001627154"/>
    </source>
</evidence>
<gene>
    <name evidence="1" type="ORF">TKK_017467</name>
</gene>
<proteinExistence type="predicted"/>
<dbReference type="AlphaFoldDB" id="A0ABD2W3G9"/>
<evidence type="ECO:0000313" key="1">
    <source>
        <dbReference type="EMBL" id="KAL3387146.1"/>
    </source>
</evidence>